<dbReference type="Gene3D" id="1.20.1740.10">
    <property type="entry name" value="Amino acid/polyamine transporter I"/>
    <property type="match status" value="1"/>
</dbReference>
<dbReference type="PIRSF" id="PIRSF006060">
    <property type="entry name" value="AA_transporter"/>
    <property type="match status" value="1"/>
</dbReference>
<evidence type="ECO:0000256" key="6">
    <source>
        <dbReference type="SAM" id="Phobius"/>
    </source>
</evidence>
<evidence type="ECO:0000256" key="3">
    <source>
        <dbReference type="ARBA" id="ARBA00022989"/>
    </source>
</evidence>
<gene>
    <name evidence="7" type="ORF">LY89DRAFT_684770</name>
</gene>
<dbReference type="Proteomes" id="UP000070700">
    <property type="component" value="Unassembled WGS sequence"/>
</dbReference>
<feature type="transmembrane region" description="Helical" evidence="6">
    <location>
        <begin position="480"/>
        <end position="500"/>
    </location>
</feature>
<feature type="transmembrane region" description="Helical" evidence="6">
    <location>
        <begin position="136"/>
        <end position="166"/>
    </location>
</feature>
<comment type="subcellular location">
    <subcellularLocation>
        <location evidence="1">Membrane</location>
        <topology evidence="1">Multi-pass membrane protein</topology>
    </subcellularLocation>
</comment>
<sequence>MNSTDGEPTQDEPQDSVTTSEAHQADPSEPLLDAFIDHAGLHSALDSLDAANSAPPRSVTYLNGLALVIGFQIGSGIFSAPAVVLSNVGSPLTAVLVWFLAGVLVWSGASSFIELGTRVPQNGGIQEYLRHCYGDIYGFLFALIWILVSRPCAMAMVSLVFAEYLFRAIWPGDDPSVWILKITAFAAIICITYLNCIGTHYGIGAANFFLVLKVFGLGSIAVTGFASAFINSGSQPNPQPNTTMLISESFPIEALTASTWLWTSLGGFADATFAALFAYGGWEAISFVIGEMKEPHSTLPKVLNSSMAIVVTLFVAANIAIYNTLPLEILEKTNAVAIAFGMKALGRPGALFYAWIVCLSCLGALNAIVFSAGRLTQAAGARQYIPSFLNSANNSKATRAQSPHIHARRNIPNDDKAQNVPLNAMAFNATVASMYVLVGSFRGLLTFKGMIEYVVYLTTVSGLLFLRFRRPLDANTLGQMYLTPIINPIVFCSVASLMVIRSAIAHMIQALIILLILGAGILVYRSRWWRSLVAIRPADSV</sequence>
<name>A0A194X923_MOLSC</name>
<feature type="transmembrane region" description="Helical" evidence="6">
    <location>
        <begin position="420"/>
        <end position="438"/>
    </location>
</feature>
<dbReference type="Pfam" id="PF13520">
    <property type="entry name" value="AA_permease_2"/>
    <property type="match status" value="1"/>
</dbReference>
<dbReference type="EMBL" id="KQ947415">
    <property type="protein sequence ID" value="KUJ16670.1"/>
    <property type="molecule type" value="Genomic_DNA"/>
</dbReference>
<evidence type="ECO:0000256" key="5">
    <source>
        <dbReference type="SAM" id="MobiDB-lite"/>
    </source>
</evidence>
<dbReference type="GO" id="GO:0015179">
    <property type="term" value="F:L-amino acid transmembrane transporter activity"/>
    <property type="evidence" value="ECO:0007669"/>
    <property type="project" value="TreeGrafter"/>
</dbReference>
<feature type="transmembrane region" description="Helical" evidence="6">
    <location>
        <begin position="271"/>
        <end position="290"/>
    </location>
</feature>
<feature type="transmembrane region" description="Helical" evidence="6">
    <location>
        <begin position="352"/>
        <end position="373"/>
    </location>
</feature>
<dbReference type="PANTHER" id="PTHR11785:SF402">
    <property type="entry name" value="AMINO ACID TRANSPORTER (EUROFUNG)"/>
    <property type="match status" value="1"/>
</dbReference>
<evidence type="ECO:0000256" key="2">
    <source>
        <dbReference type="ARBA" id="ARBA00022692"/>
    </source>
</evidence>
<protein>
    <submittedName>
        <fullName evidence="7">Amino acid transporter</fullName>
    </submittedName>
</protein>
<dbReference type="OrthoDB" id="10062876at2759"/>
<evidence type="ECO:0000313" key="8">
    <source>
        <dbReference type="Proteomes" id="UP000070700"/>
    </source>
</evidence>
<feature type="transmembrane region" description="Helical" evidence="6">
    <location>
        <begin position="450"/>
        <end position="468"/>
    </location>
</feature>
<dbReference type="KEGG" id="psco:LY89DRAFT_684770"/>
<proteinExistence type="predicted"/>
<dbReference type="InterPro" id="IPR050598">
    <property type="entry name" value="AminoAcid_Transporter"/>
</dbReference>
<feature type="transmembrane region" description="Helical" evidence="6">
    <location>
        <begin position="302"/>
        <end position="322"/>
    </location>
</feature>
<dbReference type="InParanoid" id="A0A194X923"/>
<dbReference type="RefSeq" id="XP_018071025.1">
    <property type="nucleotide sequence ID" value="XM_018214947.1"/>
</dbReference>
<keyword evidence="2 6" id="KW-0812">Transmembrane</keyword>
<evidence type="ECO:0000256" key="4">
    <source>
        <dbReference type="ARBA" id="ARBA00023136"/>
    </source>
</evidence>
<feature type="region of interest" description="Disordered" evidence="5">
    <location>
        <begin position="1"/>
        <end position="24"/>
    </location>
</feature>
<keyword evidence="3 6" id="KW-1133">Transmembrane helix</keyword>
<feature type="transmembrane region" description="Helical" evidence="6">
    <location>
        <begin position="61"/>
        <end position="83"/>
    </location>
</feature>
<dbReference type="GO" id="GO:0016020">
    <property type="term" value="C:membrane"/>
    <property type="evidence" value="ECO:0007669"/>
    <property type="project" value="UniProtKB-SubCell"/>
</dbReference>
<evidence type="ECO:0000313" key="7">
    <source>
        <dbReference type="EMBL" id="KUJ16670.1"/>
    </source>
</evidence>
<feature type="transmembrane region" description="Helical" evidence="6">
    <location>
        <begin position="208"/>
        <end position="230"/>
    </location>
</feature>
<dbReference type="PANTHER" id="PTHR11785">
    <property type="entry name" value="AMINO ACID TRANSPORTER"/>
    <property type="match status" value="1"/>
</dbReference>
<dbReference type="AlphaFoldDB" id="A0A194X923"/>
<keyword evidence="8" id="KW-1185">Reference proteome</keyword>
<accession>A0A194X923</accession>
<dbReference type="InterPro" id="IPR002293">
    <property type="entry name" value="AA/rel_permease1"/>
</dbReference>
<feature type="transmembrane region" description="Helical" evidence="6">
    <location>
        <begin position="178"/>
        <end position="196"/>
    </location>
</feature>
<dbReference type="GeneID" id="28824673"/>
<reference evidence="7 8" key="1">
    <citation type="submission" date="2015-10" db="EMBL/GenBank/DDBJ databases">
        <title>Full genome of DAOMC 229536 Phialocephala scopiformis, a fungal endophyte of spruce producing the potent anti-insectan compound rugulosin.</title>
        <authorList>
            <consortium name="DOE Joint Genome Institute"/>
            <person name="Walker A.K."/>
            <person name="Frasz S.L."/>
            <person name="Seifert K.A."/>
            <person name="Miller J.D."/>
            <person name="Mondo S.J."/>
            <person name="Labutti K."/>
            <person name="Lipzen A."/>
            <person name="Dockter R."/>
            <person name="Kennedy M."/>
            <person name="Grigoriev I.V."/>
            <person name="Spatafora J.W."/>
        </authorList>
    </citation>
    <scope>NUCLEOTIDE SEQUENCE [LARGE SCALE GENOMIC DNA]</scope>
    <source>
        <strain evidence="7 8">CBS 120377</strain>
    </source>
</reference>
<feature type="transmembrane region" description="Helical" evidence="6">
    <location>
        <begin position="95"/>
        <end position="115"/>
    </location>
</feature>
<keyword evidence="4 6" id="KW-0472">Membrane</keyword>
<organism evidence="7 8">
    <name type="scientific">Mollisia scopiformis</name>
    <name type="common">Conifer needle endophyte fungus</name>
    <name type="synonym">Phialocephala scopiformis</name>
    <dbReference type="NCBI Taxonomy" id="149040"/>
    <lineage>
        <taxon>Eukaryota</taxon>
        <taxon>Fungi</taxon>
        <taxon>Dikarya</taxon>
        <taxon>Ascomycota</taxon>
        <taxon>Pezizomycotina</taxon>
        <taxon>Leotiomycetes</taxon>
        <taxon>Helotiales</taxon>
        <taxon>Mollisiaceae</taxon>
        <taxon>Mollisia</taxon>
    </lineage>
</organism>
<feature type="transmembrane region" description="Helical" evidence="6">
    <location>
        <begin position="506"/>
        <end position="524"/>
    </location>
</feature>
<evidence type="ECO:0000256" key="1">
    <source>
        <dbReference type="ARBA" id="ARBA00004141"/>
    </source>
</evidence>